<dbReference type="GO" id="GO:0004497">
    <property type="term" value="F:monooxygenase activity"/>
    <property type="evidence" value="ECO:0007669"/>
    <property type="project" value="UniProtKB-ARBA"/>
</dbReference>
<keyword evidence="12" id="KW-1185">Reference proteome</keyword>
<dbReference type="GO" id="GO:0051537">
    <property type="term" value="F:2 iron, 2 sulfur cluster binding"/>
    <property type="evidence" value="ECO:0007669"/>
    <property type="project" value="UniProtKB-KW"/>
</dbReference>
<accession>A0A839DVZ6</accession>
<dbReference type="GO" id="GO:0016020">
    <property type="term" value="C:membrane"/>
    <property type="evidence" value="ECO:0007669"/>
    <property type="project" value="InterPro"/>
</dbReference>
<organism evidence="11 12">
    <name type="scientific">Halosaccharopolyspora lacisalsi</name>
    <dbReference type="NCBI Taxonomy" id="1000566"/>
    <lineage>
        <taxon>Bacteria</taxon>
        <taxon>Bacillati</taxon>
        <taxon>Actinomycetota</taxon>
        <taxon>Actinomycetes</taxon>
        <taxon>Pseudonocardiales</taxon>
        <taxon>Pseudonocardiaceae</taxon>
        <taxon>Halosaccharopolyspora</taxon>
    </lineage>
</organism>
<dbReference type="Gene3D" id="2.102.10.10">
    <property type="entry name" value="Rieske [2Fe-2S] iron-sulphur domain"/>
    <property type="match status" value="1"/>
</dbReference>
<dbReference type="CDD" id="cd03467">
    <property type="entry name" value="Rieske"/>
    <property type="match status" value="1"/>
</dbReference>
<proteinExistence type="predicted"/>
<dbReference type="InterPro" id="IPR017941">
    <property type="entry name" value="Rieske_2Fe-2S"/>
</dbReference>
<evidence type="ECO:0000313" key="12">
    <source>
        <dbReference type="Proteomes" id="UP000569329"/>
    </source>
</evidence>
<dbReference type="PROSITE" id="PS51296">
    <property type="entry name" value="RIESKE"/>
    <property type="match status" value="1"/>
</dbReference>
<evidence type="ECO:0000256" key="2">
    <source>
        <dbReference type="ARBA" id="ARBA00015816"/>
    </source>
</evidence>
<keyword evidence="7" id="KW-1015">Disulfide bond</keyword>
<name>A0A839DVZ6_9PSEU</name>
<dbReference type="InterPro" id="IPR014349">
    <property type="entry name" value="Rieske_Fe-S_prot"/>
</dbReference>
<dbReference type="PRINTS" id="PR00162">
    <property type="entry name" value="RIESKE"/>
</dbReference>
<comment type="caution">
    <text evidence="11">The sequence shown here is derived from an EMBL/GenBank/DDBJ whole genome shotgun (WGS) entry which is preliminary data.</text>
</comment>
<keyword evidence="4" id="KW-0479">Metal-binding</keyword>
<keyword evidence="6" id="KW-0411">Iron-sulfur</keyword>
<gene>
    <name evidence="11" type="ORF">FHX42_002554</name>
</gene>
<dbReference type="GO" id="GO:0046872">
    <property type="term" value="F:metal ion binding"/>
    <property type="evidence" value="ECO:0007669"/>
    <property type="project" value="UniProtKB-KW"/>
</dbReference>
<evidence type="ECO:0000259" key="10">
    <source>
        <dbReference type="PROSITE" id="PS51296"/>
    </source>
</evidence>
<evidence type="ECO:0000256" key="4">
    <source>
        <dbReference type="ARBA" id="ARBA00022723"/>
    </source>
</evidence>
<keyword evidence="5" id="KW-0408">Iron</keyword>
<keyword evidence="3" id="KW-0001">2Fe-2S</keyword>
<evidence type="ECO:0000256" key="9">
    <source>
        <dbReference type="ARBA" id="ARBA00034078"/>
    </source>
</evidence>
<evidence type="ECO:0000256" key="6">
    <source>
        <dbReference type="ARBA" id="ARBA00023014"/>
    </source>
</evidence>
<dbReference type="Pfam" id="PF00355">
    <property type="entry name" value="Rieske"/>
    <property type="match status" value="1"/>
</dbReference>
<dbReference type="InterPro" id="IPR036922">
    <property type="entry name" value="Rieske_2Fe-2S_sf"/>
</dbReference>
<dbReference type="Proteomes" id="UP000569329">
    <property type="component" value="Unassembled WGS sequence"/>
</dbReference>
<dbReference type="InterPro" id="IPR006311">
    <property type="entry name" value="TAT_signal"/>
</dbReference>
<dbReference type="SUPFAM" id="SSF50022">
    <property type="entry name" value="ISP domain"/>
    <property type="match status" value="1"/>
</dbReference>
<evidence type="ECO:0000256" key="1">
    <source>
        <dbReference type="ARBA" id="ARBA00002494"/>
    </source>
</evidence>
<evidence type="ECO:0000313" key="11">
    <source>
        <dbReference type="EMBL" id="MBA8825203.1"/>
    </source>
</evidence>
<comment type="function">
    <text evidence="1">Iron-sulfur subunit of the cytochrome bc1 complex, an essential component of the respiratory electron transport chain required for ATP synthesis. The bc1 complex catalyzes the oxidation of menaquinol and the reduction of cytochrome c in the respiratory chain. The bc1 complex operates through a Q-cycle mechanism that couples electron transfer to generation of the proton gradient that drives ATP synthesis.</text>
</comment>
<reference evidence="11 12" key="1">
    <citation type="submission" date="2020-07" db="EMBL/GenBank/DDBJ databases">
        <title>Sequencing the genomes of 1000 actinobacteria strains.</title>
        <authorList>
            <person name="Klenk H.-P."/>
        </authorList>
    </citation>
    <scope>NUCLEOTIDE SEQUENCE [LARGE SCALE GENOMIC DNA]</scope>
    <source>
        <strain evidence="11 12">DSM 45975</strain>
    </source>
</reference>
<dbReference type="GO" id="GO:0016705">
    <property type="term" value="F:oxidoreductase activity, acting on paired donors, with incorporation or reduction of molecular oxygen"/>
    <property type="evidence" value="ECO:0007669"/>
    <property type="project" value="UniProtKB-ARBA"/>
</dbReference>
<dbReference type="RefSeq" id="WP_182544421.1">
    <property type="nucleotide sequence ID" value="NZ_JACGWZ010000003.1"/>
</dbReference>
<sequence length="149" mass="14835">MNQDQPTSRRRLLATGGAGAGALALSACTGGDYQGTELTSTPSPEDTAQDQPKATLIELAAVPVGGTVVTKGPDGKPVAVTRSGESEVTAHSAVCTHMGCTVKAAGDQLRCPCHGSVFEASNGDVVTGPAKTPLGAVPVHVEDGKVVTG</sequence>
<evidence type="ECO:0000256" key="5">
    <source>
        <dbReference type="ARBA" id="ARBA00023004"/>
    </source>
</evidence>
<comment type="cofactor">
    <cofactor evidence="9">
        <name>[2Fe-2S] cluster</name>
        <dbReference type="ChEBI" id="CHEBI:190135"/>
    </cofactor>
</comment>
<evidence type="ECO:0000256" key="8">
    <source>
        <dbReference type="ARBA" id="ARBA00029586"/>
    </source>
</evidence>
<dbReference type="InterPro" id="IPR005805">
    <property type="entry name" value="Rieske_Fe-S_prot_C"/>
</dbReference>
<dbReference type="AlphaFoldDB" id="A0A839DVZ6"/>
<evidence type="ECO:0000256" key="3">
    <source>
        <dbReference type="ARBA" id="ARBA00022714"/>
    </source>
</evidence>
<protein>
    <recommendedName>
        <fullName evidence="2">Cytochrome bc1 complex Rieske iron-sulfur subunit</fullName>
    </recommendedName>
    <alternativeName>
        <fullName evidence="8">Cytochrome bc1 reductase complex subunit QcrA</fullName>
    </alternativeName>
</protein>
<feature type="domain" description="Rieske" evidence="10">
    <location>
        <begin position="54"/>
        <end position="148"/>
    </location>
</feature>
<dbReference type="PROSITE" id="PS51318">
    <property type="entry name" value="TAT"/>
    <property type="match status" value="1"/>
</dbReference>
<dbReference type="EMBL" id="JACGWZ010000003">
    <property type="protein sequence ID" value="MBA8825203.1"/>
    <property type="molecule type" value="Genomic_DNA"/>
</dbReference>
<evidence type="ECO:0000256" key="7">
    <source>
        <dbReference type="ARBA" id="ARBA00023157"/>
    </source>
</evidence>
<dbReference type="PANTHER" id="PTHR10134">
    <property type="entry name" value="CYTOCHROME B-C1 COMPLEX SUBUNIT RIESKE, MITOCHONDRIAL"/>
    <property type="match status" value="1"/>
</dbReference>